<evidence type="ECO:0000256" key="6">
    <source>
        <dbReference type="ARBA" id="ARBA00025911"/>
    </source>
</evidence>
<dbReference type="OrthoDB" id="1272441at2759"/>
<dbReference type="Pfam" id="PF00808">
    <property type="entry name" value="CBFD_NFYB_HMF"/>
    <property type="match status" value="1"/>
</dbReference>
<dbReference type="InterPro" id="IPR009072">
    <property type="entry name" value="Histone-fold"/>
</dbReference>
<comment type="subcellular location">
    <subcellularLocation>
        <location evidence="1">Nucleus</location>
    </subcellularLocation>
</comment>
<keyword evidence="2" id="KW-0805">Transcription regulation</keyword>
<dbReference type="Gene3D" id="1.10.20.10">
    <property type="entry name" value="Histone, subunit A"/>
    <property type="match status" value="1"/>
</dbReference>
<keyword evidence="5" id="KW-0539">Nucleus</keyword>
<proteinExistence type="inferred from homology"/>
<accession>V4LXI0</accession>
<dbReference type="GO" id="GO:0006355">
    <property type="term" value="P:regulation of DNA-templated transcription"/>
    <property type="evidence" value="ECO:0007669"/>
    <property type="project" value="TreeGrafter"/>
</dbReference>
<comment type="subunit">
    <text evidence="6">Heterotrimeric transcription factor composed of three components, NF-YA, NF-YB and NF-YC. NF-YB and NF-YC must interact and dimerize for NF-YA association and DNA binding.</text>
</comment>
<dbReference type="PANTHER" id="PTHR10252:SF124">
    <property type="entry name" value="NUCLEAR TRANSCRIPTION FACTOR Y SUBUNIT C-10"/>
    <property type="match status" value="1"/>
</dbReference>
<dbReference type="InterPro" id="IPR003958">
    <property type="entry name" value="CBFA_NFYB_domain"/>
</dbReference>
<dbReference type="OMA" id="MILPDMN"/>
<dbReference type="PANTHER" id="PTHR10252">
    <property type="entry name" value="HISTONE-LIKE TRANSCRIPTION FACTOR CCAAT-RELATED"/>
    <property type="match status" value="1"/>
</dbReference>
<gene>
    <name evidence="10" type="ORF">EUTSA_v10028081mg</name>
</gene>
<dbReference type="GO" id="GO:0000976">
    <property type="term" value="F:transcription cis-regulatory region binding"/>
    <property type="evidence" value="ECO:0007669"/>
    <property type="project" value="TreeGrafter"/>
</dbReference>
<protein>
    <recommendedName>
        <fullName evidence="9">Transcription factor CBF/NF-Y/archaeal histone domain-containing protein</fullName>
    </recommendedName>
</protein>
<evidence type="ECO:0000256" key="7">
    <source>
        <dbReference type="ARBA" id="ARBA00038129"/>
    </source>
</evidence>
<evidence type="ECO:0000256" key="2">
    <source>
        <dbReference type="ARBA" id="ARBA00023015"/>
    </source>
</evidence>
<evidence type="ECO:0000259" key="9">
    <source>
        <dbReference type="Pfam" id="PF00808"/>
    </source>
</evidence>
<dbReference type="Proteomes" id="UP000030689">
    <property type="component" value="Unassembled WGS sequence"/>
</dbReference>
<organism evidence="10 11">
    <name type="scientific">Eutrema salsugineum</name>
    <name type="common">Saltwater cress</name>
    <name type="synonym">Sisymbrium salsugineum</name>
    <dbReference type="NCBI Taxonomy" id="72664"/>
    <lineage>
        <taxon>Eukaryota</taxon>
        <taxon>Viridiplantae</taxon>
        <taxon>Streptophyta</taxon>
        <taxon>Embryophyta</taxon>
        <taxon>Tracheophyta</taxon>
        <taxon>Spermatophyta</taxon>
        <taxon>Magnoliopsida</taxon>
        <taxon>eudicotyledons</taxon>
        <taxon>Gunneridae</taxon>
        <taxon>Pentapetalae</taxon>
        <taxon>rosids</taxon>
        <taxon>malvids</taxon>
        <taxon>Brassicales</taxon>
        <taxon>Brassicaceae</taxon>
        <taxon>Eutremeae</taxon>
        <taxon>Eutrema</taxon>
    </lineage>
</organism>
<dbReference type="FunFam" id="1.10.20.10:FF:000062">
    <property type="entry name" value="Nuclear transcription factor Y subunit C"/>
    <property type="match status" value="1"/>
</dbReference>
<keyword evidence="3" id="KW-0238">DNA-binding</keyword>
<dbReference type="EMBL" id="KI517416">
    <property type="protein sequence ID" value="ESQ47252.1"/>
    <property type="molecule type" value="Genomic_DNA"/>
</dbReference>
<evidence type="ECO:0000256" key="8">
    <source>
        <dbReference type="ARBA" id="ARBA00059992"/>
    </source>
</evidence>
<dbReference type="CDD" id="cd22908">
    <property type="entry name" value="HFD_NFYC-like"/>
    <property type="match status" value="1"/>
</dbReference>
<keyword evidence="11" id="KW-1185">Reference proteome</keyword>
<dbReference type="eggNOG" id="KOG1657">
    <property type="taxonomic scope" value="Eukaryota"/>
</dbReference>
<dbReference type="KEGG" id="eus:EUTSA_v10028081mg"/>
<evidence type="ECO:0000256" key="3">
    <source>
        <dbReference type="ARBA" id="ARBA00023125"/>
    </source>
</evidence>
<dbReference type="SUPFAM" id="SSF47113">
    <property type="entry name" value="Histone-fold"/>
    <property type="match status" value="1"/>
</dbReference>
<dbReference type="Gramene" id="ESQ47252">
    <property type="protein sequence ID" value="ESQ47252"/>
    <property type="gene ID" value="EUTSA_v10028081mg"/>
</dbReference>
<evidence type="ECO:0000256" key="5">
    <source>
        <dbReference type="ARBA" id="ARBA00023242"/>
    </source>
</evidence>
<reference evidence="10 11" key="1">
    <citation type="journal article" date="2013" name="Front. Plant Sci.">
        <title>The Reference Genome of the Halophytic Plant Eutrema salsugineum.</title>
        <authorList>
            <person name="Yang R."/>
            <person name="Jarvis D.E."/>
            <person name="Chen H."/>
            <person name="Beilstein M.A."/>
            <person name="Grimwood J."/>
            <person name="Jenkins J."/>
            <person name="Shu S."/>
            <person name="Prochnik S."/>
            <person name="Xin M."/>
            <person name="Ma C."/>
            <person name="Schmutz J."/>
            <person name="Wing R.A."/>
            <person name="Mitchell-Olds T."/>
            <person name="Schumaker K.S."/>
            <person name="Wang X."/>
        </authorList>
    </citation>
    <scope>NUCLEOTIDE SEQUENCE [LARGE SCALE GENOMIC DNA]</scope>
</reference>
<comment type="similarity">
    <text evidence="7">Belongs to the NFYC/HAP5 subunit family.</text>
</comment>
<dbReference type="STRING" id="72664.V4LXI0"/>
<evidence type="ECO:0000256" key="4">
    <source>
        <dbReference type="ARBA" id="ARBA00023163"/>
    </source>
</evidence>
<keyword evidence="4" id="KW-0804">Transcription</keyword>
<feature type="domain" description="Transcription factor CBF/NF-Y/archaeal histone" evidence="9">
    <location>
        <begin position="78"/>
        <end position="141"/>
    </location>
</feature>
<dbReference type="AlphaFoldDB" id="V4LXI0"/>
<evidence type="ECO:0000256" key="1">
    <source>
        <dbReference type="ARBA" id="ARBA00004123"/>
    </source>
</evidence>
<evidence type="ECO:0000313" key="10">
    <source>
        <dbReference type="EMBL" id="ESQ47252.1"/>
    </source>
</evidence>
<sequence length="218" mass="24887">MKRPIMANSSLFLDATDKASRIRMEPVAPYSHNKMSMPYHLATSKIEGFSSLEAVLKVFWASQRDETANFTGFNRQNHLPVSRVKKILKSDPRVTMISKEAPALFSKACEYLILELTLRAWMHTQSCSRQTIQRCDIFQAIKNSETYGFLIHLVPFGMHCAIHQGVIEHEKPEKVLPPAEMFLPDMNIPIDMNEVEQENLIAEPSINHKGFDLNSISR</sequence>
<dbReference type="InterPro" id="IPR050568">
    <property type="entry name" value="Transcr_DNA_Rep_Reg"/>
</dbReference>
<comment type="function">
    <text evidence="8">Stimulates the transcription of various genes by recognizing and binding to a CCAAT motif in promoters.</text>
</comment>
<name>V4LXI0_EUTSA</name>
<evidence type="ECO:0000313" key="11">
    <source>
        <dbReference type="Proteomes" id="UP000030689"/>
    </source>
</evidence>
<dbReference type="GO" id="GO:0046982">
    <property type="term" value="F:protein heterodimerization activity"/>
    <property type="evidence" value="ECO:0007669"/>
    <property type="project" value="InterPro"/>
</dbReference>
<dbReference type="GO" id="GO:0005634">
    <property type="term" value="C:nucleus"/>
    <property type="evidence" value="ECO:0007669"/>
    <property type="project" value="UniProtKB-SubCell"/>
</dbReference>